<protein>
    <submittedName>
        <fullName evidence="1">Uncharacterized protein</fullName>
    </submittedName>
</protein>
<sequence>MLFISGLQINYVYFVVPAEFFKPIIQLSNSGQWLYFIRVILIDPNAGVQSNKKWNYSGHFCQRMTVQSNSKNFSFRANRFPERYGNLNLKVDSGSSERCE</sequence>
<organism evidence="1">
    <name type="scientific">Cacopsylla melanoneura</name>
    <dbReference type="NCBI Taxonomy" id="428564"/>
    <lineage>
        <taxon>Eukaryota</taxon>
        <taxon>Metazoa</taxon>
        <taxon>Ecdysozoa</taxon>
        <taxon>Arthropoda</taxon>
        <taxon>Hexapoda</taxon>
        <taxon>Insecta</taxon>
        <taxon>Pterygota</taxon>
        <taxon>Neoptera</taxon>
        <taxon>Paraneoptera</taxon>
        <taxon>Hemiptera</taxon>
        <taxon>Sternorrhyncha</taxon>
        <taxon>Psylloidea</taxon>
        <taxon>Psyllidae</taxon>
        <taxon>Psyllinae</taxon>
        <taxon>Cacopsylla</taxon>
    </lineage>
</organism>
<name>A0A8D9AI11_9HEMI</name>
<reference evidence="1" key="1">
    <citation type="submission" date="2021-05" db="EMBL/GenBank/DDBJ databases">
        <authorList>
            <person name="Alioto T."/>
            <person name="Alioto T."/>
            <person name="Gomez Garrido J."/>
        </authorList>
    </citation>
    <scope>NUCLEOTIDE SEQUENCE</scope>
</reference>
<accession>A0A8D9AI11</accession>
<proteinExistence type="predicted"/>
<evidence type="ECO:0000313" key="1">
    <source>
        <dbReference type="EMBL" id="CAG6764707.1"/>
    </source>
</evidence>
<dbReference type="EMBL" id="HBUF01566422">
    <property type="protein sequence ID" value="CAG6764707.1"/>
    <property type="molecule type" value="Transcribed_RNA"/>
</dbReference>
<dbReference type="AlphaFoldDB" id="A0A8D9AI11"/>